<sequence>MNLPIFRYKRKPQLLSCFCNHHAMLQNPIKLSSKVLEASLEISNAAEISHRNRLLILFHHSHRFTIYRHGF</sequence>
<proteinExistence type="predicted"/>
<evidence type="ECO:0000313" key="1">
    <source>
        <dbReference type="EMBL" id="MBX00517.1"/>
    </source>
</evidence>
<protein>
    <submittedName>
        <fullName evidence="1">Uncharacterized protein MANES_15G071400</fullName>
    </submittedName>
</protein>
<dbReference type="EMBL" id="GGEC01020033">
    <property type="protein sequence ID" value="MBX00517.1"/>
    <property type="molecule type" value="Transcribed_RNA"/>
</dbReference>
<name>A0A2P2K478_RHIMU</name>
<accession>A0A2P2K478</accession>
<dbReference type="AlphaFoldDB" id="A0A2P2K478"/>
<reference evidence="1" key="1">
    <citation type="submission" date="2018-02" db="EMBL/GenBank/DDBJ databases">
        <title>Rhizophora mucronata_Transcriptome.</title>
        <authorList>
            <person name="Meera S.P."/>
            <person name="Sreeshan A."/>
            <person name="Augustine A."/>
        </authorList>
    </citation>
    <scope>NUCLEOTIDE SEQUENCE</scope>
    <source>
        <tissue evidence="1">Leaf</tissue>
    </source>
</reference>
<organism evidence="1">
    <name type="scientific">Rhizophora mucronata</name>
    <name type="common">Asiatic mangrove</name>
    <dbReference type="NCBI Taxonomy" id="61149"/>
    <lineage>
        <taxon>Eukaryota</taxon>
        <taxon>Viridiplantae</taxon>
        <taxon>Streptophyta</taxon>
        <taxon>Embryophyta</taxon>
        <taxon>Tracheophyta</taxon>
        <taxon>Spermatophyta</taxon>
        <taxon>Magnoliopsida</taxon>
        <taxon>eudicotyledons</taxon>
        <taxon>Gunneridae</taxon>
        <taxon>Pentapetalae</taxon>
        <taxon>rosids</taxon>
        <taxon>fabids</taxon>
        <taxon>Malpighiales</taxon>
        <taxon>Rhizophoraceae</taxon>
        <taxon>Rhizophora</taxon>
    </lineage>
</organism>